<dbReference type="InterPro" id="IPR002401">
    <property type="entry name" value="Cyt_P450_E_grp-I"/>
</dbReference>
<evidence type="ECO:0000256" key="2">
    <source>
        <dbReference type="ARBA" id="ARBA00022723"/>
    </source>
</evidence>
<dbReference type="Pfam" id="PF00067">
    <property type="entry name" value="p450"/>
    <property type="match status" value="1"/>
</dbReference>
<dbReference type="SUPFAM" id="SSF48264">
    <property type="entry name" value="Cytochrome P450"/>
    <property type="match status" value="1"/>
</dbReference>
<name>A0A0D2J429_9EURO</name>
<evidence type="ECO:0000256" key="1">
    <source>
        <dbReference type="ARBA" id="ARBA00001971"/>
    </source>
</evidence>
<dbReference type="AlphaFoldDB" id="A0A0D2J429"/>
<gene>
    <name evidence="7" type="ORF">Z520_00895</name>
</gene>
<evidence type="ECO:0000256" key="6">
    <source>
        <dbReference type="RuleBase" id="RU000461"/>
    </source>
</evidence>
<reference evidence="7 8" key="1">
    <citation type="submission" date="2015-01" db="EMBL/GenBank/DDBJ databases">
        <title>The Genome Sequence of Fonsecaea multimorphosa CBS 102226.</title>
        <authorList>
            <consortium name="The Broad Institute Genomics Platform"/>
            <person name="Cuomo C."/>
            <person name="de Hoog S."/>
            <person name="Gorbushina A."/>
            <person name="Stielow B."/>
            <person name="Teixiera M."/>
            <person name="Abouelleil A."/>
            <person name="Chapman S.B."/>
            <person name="Priest M."/>
            <person name="Young S.K."/>
            <person name="Wortman J."/>
            <person name="Nusbaum C."/>
            <person name="Birren B."/>
        </authorList>
    </citation>
    <scope>NUCLEOTIDE SEQUENCE [LARGE SCALE GENOMIC DNA]</scope>
    <source>
        <strain evidence="7 8">CBS 102226</strain>
    </source>
</reference>
<feature type="binding site" description="axial binding residue" evidence="5">
    <location>
        <position position="389"/>
    </location>
    <ligand>
        <name>heme</name>
        <dbReference type="ChEBI" id="CHEBI:30413"/>
    </ligand>
    <ligandPart>
        <name>Fe</name>
        <dbReference type="ChEBI" id="CHEBI:18248"/>
    </ligandPart>
</feature>
<dbReference type="GO" id="GO:0005506">
    <property type="term" value="F:iron ion binding"/>
    <property type="evidence" value="ECO:0007669"/>
    <property type="project" value="InterPro"/>
</dbReference>
<evidence type="ECO:0000313" key="8">
    <source>
        <dbReference type="Proteomes" id="UP000053411"/>
    </source>
</evidence>
<keyword evidence="4 5" id="KW-0408">Iron</keyword>
<evidence type="ECO:0000256" key="3">
    <source>
        <dbReference type="ARBA" id="ARBA00023002"/>
    </source>
</evidence>
<dbReference type="PRINTS" id="PR00463">
    <property type="entry name" value="EP450I"/>
</dbReference>
<dbReference type="VEuPathDB" id="FungiDB:Z520_00895"/>
<organism evidence="7 8">
    <name type="scientific">Fonsecaea multimorphosa CBS 102226</name>
    <dbReference type="NCBI Taxonomy" id="1442371"/>
    <lineage>
        <taxon>Eukaryota</taxon>
        <taxon>Fungi</taxon>
        <taxon>Dikarya</taxon>
        <taxon>Ascomycota</taxon>
        <taxon>Pezizomycotina</taxon>
        <taxon>Eurotiomycetes</taxon>
        <taxon>Chaetothyriomycetidae</taxon>
        <taxon>Chaetothyriales</taxon>
        <taxon>Herpotrichiellaceae</taxon>
        <taxon>Fonsecaea</taxon>
    </lineage>
</organism>
<accession>A0A0D2J429</accession>
<dbReference type="PANTHER" id="PTHR24305">
    <property type="entry name" value="CYTOCHROME P450"/>
    <property type="match status" value="1"/>
</dbReference>
<dbReference type="STRING" id="1442371.A0A0D2J429"/>
<evidence type="ECO:0000256" key="5">
    <source>
        <dbReference type="PIRSR" id="PIRSR602401-1"/>
    </source>
</evidence>
<keyword evidence="3 6" id="KW-0560">Oxidoreductase</keyword>
<dbReference type="OrthoDB" id="3934656at2759"/>
<protein>
    <recommendedName>
        <fullName evidence="9">Cytochrome P450</fullName>
    </recommendedName>
</protein>
<dbReference type="InterPro" id="IPR036396">
    <property type="entry name" value="Cyt_P450_sf"/>
</dbReference>
<comment type="cofactor">
    <cofactor evidence="1 5">
        <name>heme</name>
        <dbReference type="ChEBI" id="CHEBI:30413"/>
    </cofactor>
</comment>
<evidence type="ECO:0000313" key="7">
    <source>
        <dbReference type="EMBL" id="KIY04202.1"/>
    </source>
</evidence>
<dbReference type="InterPro" id="IPR017972">
    <property type="entry name" value="Cyt_P450_CS"/>
</dbReference>
<dbReference type="GeneID" id="27706641"/>
<evidence type="ECO:0008006" key="9">
    <source>
        <dbReference type="Google" id="ProtNLM"/>
    </source>
</evidence>
<keyword evidence="8" id="KW-1185">Reference proteome</keyword>
<sequence>MLSTWLLPGKIVRIAPDEVSISDPDAVKVIYGIKSGFTKTDFYLPYAPNLSPNGDHFAQLDERQHAARRRYVNNIYSMSSVLESEQYLDACTEVFMAKMTKFAERGQVVDLGKWIQWYTFDVVGELFFGQRFGFMDNENDHDHYIEYLDTLMGPLTVAAVLPTYIRILLPVIGIAIPHLRRAFQGFDKIRDAANEQVRLRQAYMKEGKVDRSDILDKLFRVLQEKEGYILPDIHSESCAAIFAGSDTTAIAIRSIFYHLMKNPEEYKKLQVEIDAAQAAGKLSPKIRYAEATELPYVVGACKEGMRLHPSVAFTLPRHVPPGGAIIAGRWFPEGIRVGINPAVLHRDPSVFGAEPDEFRPERWHRGRGQHDPSTMDRYMIQFGSGPRTCLGKNISLAEMHKLVPQFLREFDVELVDPNKEWTTHNAFFDKQTEIFVRVKKRVHGFLNDGPAQEHEVSSQPAA</sequence>
<dbReference type="InterPro" id="IPR001128">
    <property type="entry name" value="Cyt_P450"/>
</dbReference>
<proteinExistence type="inferred from homology"/>
<dbReference type="PROSITE" id="PS00086">
    <property type="entry name" value="CYTOCHROME_P450"/>
    <property type="match status" value="1"/>
</dbReference>
<dbReference type="CDD" id="cd11060">
    <property type="entry name" value="CYP57A1-like"/>
    <property type="match status" value="1"/>
</dbReference>
<keyword evidence="5 6" id="KW-0349">Heme</keyword>
<dbReference type="Gene3D" id="1.10.630.10">
    <property type="entry name" value="Cytochrome P450"/>
    <property type="match status" value="1"/>
</dbReference>
<dbReference type="GO" id="GO:0004497">
    <property type="term" value="F:monooxygenase activity"/>
    <property type="evidence" value="ECO:0007669"/>
    <property type="project" value="UniProtKB-KW"/>
</dbReference>
<keyword evidence="2 5" id="KW-0479">Metal-binding</keyword>
<dbReference type="InterPro" id="IPR050121">
    <property type="entry name" value="Cytochrome_P450_monoxygenase"/>
</dbReference>
<keyword evidence="6" id="KW-0503">Monooxygenase</keyword>
<dbReference type="RefSeq" id="XP_016638324.1">
    <property type="nucleotide sequence ID" value="XM_016771414.1"/>
</dbReference>
<dbReference type="PANTHER" id="PTHR24305:SF229">
    <property type="entry name" value="P450, PUTATIVE (EUROFUNG)-RELATED"/>
    <property type="match status" value="1"/>
</dbReference>
<dbReference type="GO" id="GO:0020037">
    <property type="term" value="F:heme binding"/>
    <property type="evidence" value="ECO:0007669"/>
    <property type="project" value="InterPro"/>
</dbReference>
<dbReference type="EMBL" id="KN848062">
    <property type="protein sequence ID" value="KIY04202.1"/>
    <property type="molecule type" value="Genomic_DNA"/>
</dbReference>
<dbReference type="Proteomes" id="UP000053411">
    <property type="component" value="Unassembled WGS sequence"/>
</dbReference>
<dbReference type="PRINTS" id="PR00385">
    <property type="entry name" value="P450"/>
</dbReference>
<comment type="similarity">
    <text evidence="6">Belongs to the cytochrome P450 family.</text>
</comment>
<dbReference type="GO" id="GO:0016705">
    <property type="term" value="F:oxidoreductase activity, acting on paired donors, with incorporation or reduction of molecular oxygen"/>
    <property type="evidence" value="ECO:0007669"/>
    <property type="project" value="InterPro"/>
</dbReference>
<evidence type="ECO:0000256" key="4">
    <source>
        <dbReference type="ARBA" id="ARBA00023004"/>
    </source>
</evidence>